<keyword evidence="3" id="KW-0862">Zinc</keyword>
<dbReference type="GO" id="GO:0008270">
    <property type="term" value="F:zinc ion binding"/>
    <property type="evidence" value="ECO:0007669"/>
    <property type="project" value="UniProtKB-KW"/>
</dbReference>
<evidence type="ECO:0000256" key="1">
    <source>
        <dbReference type="ARBA" id="ARBA00022723"/>
    </source>
</evidence>
<dbReference type="PROSITE" id="PS50199">
    <property type="entry name" value="ZF_RANBP2_2"/>
    <property type="match status" value="2"/>
</dbReference>
<keyword evidence="1" id="KW-0479">Metal-binding</keyword>
<dbReference type="SUPFAM" id="SSF90209">
    <property type="entry name" value="Ran binding protein zinc finger-like"/>
    <property type="match status" value="2"/>
</dbReference>
<dbReference type="AlphaFoldDB" id="A0A0D7AH48"/>
<dbReference type="Proteomes" id="UP000054144">
    <property type="component" value="Unassembled WGS sequence"/>
</dbReference>
<accession>A0A0D7AH48</accession>
<evidence type="ECO:0000313" key="7">
    <source>
        <dbReference type="EMBL" id="KIY50626.1"/>
    </source>
</evidence>
<dbReference type="PANTHER" id="PTHR46622:SF1">
    <property type="entry name" value="DNA-DEPENDENT METALLOPROTEASE WSS1"/>
    <property type="match status" value="1"/>
</dbReference>
<gene>
    <name evidence="7" type="ORF">FISHEDRAFT_64789</name>
</gene>
<evidence type="ECO:0000313" key="8">
    <source>
        <dbReference type="Proteomes" id="UP000054144"/>
    </source>
</evidence>
<organism evidence="7 8">
    <name type="scientific">Fistulina hepatica ATCC 64428</name>
    <dbReference type="NCBI Taxonomy" id="1128425"/>
    <lineage>
        <taxon>Eukaryota</taxon>
        <taxon>Fungi</taxon>
        <taxon>Dikarya</taxon>
        <taxon>Basidiomycota</taxon>
        <taxon>Agaricomycotina</taxon>
        <taxon>Agaricomycetes</taxon>
        <taxon>Agaricomycetidae</taxon>
        <taxon>Agaricales</taxon>
        <taxon>Fistulinaceae</taxon>
        <taxon>Fistulina</taxon>
    </lineage>
</organism>
<dbReference type="SMART" id="SM00547">
    <property type="entry name" value="ZnF_RBZ"/>
    <property type="match status" value="3"/>
</dbReference>
<dbReference type="PROSITE" id="PS51397">
    <property type="entry name" value="WLM"/>
    <property type="match status" value="1"/>
</dbReference>
<keyword evidence="2 4" id="KW-0863">Zinc-finger</keyword>
<name>A0A0D7AH48_9AGAR</name>
<reference evidence="7 8" key="1">
    <citation type="journal article" date="2015" name="Fungal Genet. Biol.">
        <title>Evolution of novel wood decay mechanisms in Agaricales revealed by the genome sequences of Fistulina hepatica and Cylindrobasidium torrendii.</title>
        <authorList>
            <person name="Floudas D."/>
            <person name="Held B.W."/>
            <person name="Riley R."/>
            <person name="Nagy L.G."/>
            <person name="Koehler G."/>
            <person name="Ransdell A.S."/>
            <person name="Younus H."/>
            <person name="Chow J."/>
            <person name="Chiniquy J."/>
            <person name="Lipzen A."/>
            <person name="Tritt A."/>
            <person name="Sun H."/>
            <person name="Haridas S."/>
            <person name="LaButti K."/>
            <person name="Ohm R.A."/>
            <person name="Kues U."/>
            <person name="Blanchette R.A."/>
            <person name="Grigoriev I.V."/>
            <person name="Minto R.E."/>
            <person name="Hibbett D.S."/>
        </authorList>
    </citation>
    <scope>NUCLEOTIDE SEQUENCE [LARGE SCALE GENOMIC DNA]</scope>
    <source>
        <strain evidence="7 8">ATCC 64428</strain>
    </source>
</reference>
<dbReference type="EMBL" id="KN881675">
    <property type="protein sequence ID" value="KIY50626.1"/>
    <property type="molecule type" value="Genomic_DNA"/>
</dbReference>
<dbReference type="Pfam" id="PF08325">
    <property type="entry name" value="WLM"/>
    <property type="match status" value="1"/>
</dbReference>
<sequence length="345" mass="38296">MPEIYIKNITCLVDRNGAKERALPLLKRVASLVKPIMRKHNWCLPVLSEFFPDDPNLLDINQGQQIMLRLRYHNSPDALYDIEDVVQVMLHELTHNVYGEHDDKFDALLRVLQKEYDDLRRSGYAGEGFFSEGQRLGGGFYNLPPHAARAQALEAAEQRRRAAAVLGQGGQLGGPGYQPSTRFGLREQAAQAAERRALYNETCTSGSPAARRAAAEAAQQRTYIDMIDLTGEPNDAGPPTAQQPTSKSNAWECPRCTLYNPATAVRCLACDGPVPMTGTWACEVCTLENSTAAAQCAVCETPRKAMPPPQQVPDQPDWTCAYCGEPNMPHEFWLCRRCGRMKTQS</sequence>
<evidence type="ECO:0000256" key="4">
    <source>
        <dbReference type="PROSITE-ProRule" id="PRU00322"/>
    </source>
</evidence>
<dbReference type="GO" id="GO:0008237">
    <property type="term" value="F:metallopeptidase activity"/>
    <property type="evidence" value="ECO:0007669"/>
    <property type="project" value="TreeGrafter"/>
</dbReference>
<evidence type="ECO:0000256" key="2">
    <source>
        <dbReference type="ARBA" id="ARBA00022771"/>
    </source>
</evidence>
<protein>
    <submittedName>
        <fullName evidence="7">WLM-domain-containing protein</fullName>
    </submittedName>
</protein>
<evidence type="ECO:0000259" key="6">
    <source>
        <dbReference type="PROSITE" id="PS51397"/>
    </source>
</evidence>
<feature type="domain" description="RanBP2-type" evidence="5">
    <location>
        <begin position="247"/>
        <end position="276"/>
    </location>
</feature>
<proteinExistence type="predicted"/>
<feature type="domain" description="WLM" evidence="6">
    <location>
        <begin position="1"/>
        <end position="198"/>
    </location>
</feature>
<dbReference type="InterPro" id="IPR013536">
    <property type="entry name" value="WLM_dom"/>
</dbReference>
<dbReference type="InterPro" id="IPR053000">
    <property type="entry name" value="WSS1-like_metalloprotease"/>
</dbReference>
<evidence type="ECO:0000256" key="3">
    <source>
        <dbReference type="ARBA" id="ARBA00022833"/>
    </source>
</evidence>
<dbReference type="GO" id="GO:0006281">
    <property type="term" value="P:DNA repair"/>
    <property type="evidence" value="ECO:0007669"/>
    <property type="project" value="TreeGrafter"/>
</dbReference>
<evidence type="ECO:0000259" key="5">
    <source>
        <dbReference type="PROSITE" id="PS50199"/>
    </source>
</evidence>
<dbReference type="Gene3D" id="4.10.1060.10">
    <property type="entry name" value="Zinc finger, RanBP2-type"/>
    <property type="match status" value="2"/>
</dbReference>
<dbReference type="InterPro" id="IPR036443">
    <property type="entry name" value="Znf_RanBP2_sf"/>
</dbReference>
<dbReference type="GO" id="GO:0005634">
    <property type="term" value="C:nucleus"/>
    <property type="evidence" value="ECO:0007669"/>
    <property type="project" value="TreeGrafter"/>
</dbReference>
<dbReference type="PANTHER" id="PTHR46622">
    <property type="entry name" value="DNA-DEPENDENT METALLOPROTEASE WSS1"/>
    <property type="match status" value="1"/>
</dbReference>
<dbReference type="Pfam" id="PF00641">
    <property type="entry name" value="Zn_ribbon_RanBP"/>
    <property type="match status" value="2"/>
</dbReference>
<dbReference type="InterPro" id="IPR001876">
    <property type="entry name" value="Znf_RanBP2"/>
</dbReference>
<dbReference type="OrthoDB" id="261960at2759"/>
<feature type="domain" description="RanBP2-type" evidence="5">
    <location>
        <begin position="276"/>
        <end position="305"/>
    </location>
</feature>
<dbReference type="PROSITE" id="PS01358">
    <property type="entry name" value="ZF_RANBP2_1"/>
    <property type="match status" value="1"/>
</dbReference>
<keyword evidence="8" id="KW-1185">Reference proteome</keyword>